<evidence type="ECO:0000313" key="1">
    <source>
        <dbReference type="EMBL" id="EYC38548.1"/>
    </source>
</evidence>
<organism evidence="1 2">
    <name type="scientific">Ancylostoma ceylanicum</name>
    <dbReference type="NCBI Taxonomy" id="53326"/>
    <lineage>
        <taxon>Eukaryota</taxon>
        <taxon>Metazoa</taxon>
        <taxon>Ecdysozoa</taxon>
        <taxon>Nematoda</taxon>
        <taxon>Chromadorea</taxon>
        <taxon>Rhabditida</taxon>
        <taxon>Rhabditina</taxon>
        <taxon>Rhabditomorpha</taxon>
        <taxon>Strongyloidea</taxon>
        <taxon>Ancylostomatidae</taxon>
        <taxon>Ancylostomatinae</taxon>
        <taxon>Ancylostoma</taxon>
    </lineage>
</organism>
<accession>A0A016WHU6</accession>
<dbReference type="EMBL" id="JARK01000310">
    <property type="protein sequence ID" value="EYC38548.1"/>
    <property type="molecule type" value="Genomic_DNA"/>
</dbReference>
<comment type="caution">
    <text evidence="1">The sequence shown here is derived from an EMBL/GenBank/DDBJ whole genome shotgun (WGS) entry which is preliminary data.</text>
</comment>
<dbReference type="AlphaFoldDB" id="A0A016WHU6"/>
<gene>
    <name evidence="1" type="primary">Acey_s0710.g1727</name>
    <name evidence="1" type="ORF">Y032_0710g1727</name>
</gene>
<reference evidence="2" key="1">
    <citation type="journal article" date="2015" name="Nat. Genet.">
        <title>The genome and transcriptome of the zoonotic hookworm Ancylostoma ceylanicum identify infection-specific gene families.</title>
        <authorList>
            <person name="Schwarz E.M."/>
            <person name="Hu Y."/>
            <person name="Antoshechkin I."/>
            <person name="Miller M.M."/>
            <person name="Sternberg P.W."/>
            <person name="Aroian R.V."/>
        </authorList>
    </citation>
    <scope>NUCLEOTIDE SEQUENCE</scope>
    <source>
        <strain evidence="2">HY135</strain>
    </source>
</reference>
<dbReference type="Proteomes" id="UP000024635">
    <property type="component" value="Unassembled WGS sequence"/>
</dbReference>
<name>A0A016WHU6_9BILA</name>
<sequence>MGELTLGSVHHEYWMCPLCITVDSTLCHGCIHQMGELTPGCVHQNHGMSPLRVMIDSTLCHGRLYFVS</sequence>
<proteinExistence type="predicted"/>
<protein>
    <submittedName>
        <fullName evidence="1">Uncharacterized protein</fullName>
    </submittedName>
</protein>
<evidence type="ECO:0000313" key="2">
    <source>
        <dbReference type="Proteomes" id="UP000024635"/>
    </source>
</evidence>
<keyword evidence="2" id="KW-1185">Reference proteome</keyword>